<dbReference type="AlphaFoldDB" id="A0A1M5N1V0"/>
<protein>
    <submittedName>
        <fullName evidence="3">Diguanylate cyclase (GGDEF) domain-containing protein</fullName>
    </submittedName>
</protein>
<dbReference type="SUPFAM" id="SSF55073">
    <property type="entry name" value="Nucleotide cyclase"/>
    <property type="match status" value="1"/>
</dbReference>
<reference evidence="3 4" key="1">
    <citation type="submission" date="2016-11" db="EMBL/GenBank/DDBJ databases">
        <authorList>
            <person name="Jaros S."/>
            <person name="Januszkiewicz K."/>
            <person name="Wedrychowicz H."/>
        </authorList>
    </citation>
    <scope>NUCLEOTIDE SEQUENCE [LARGE SCALE GENOMIC DNA]</scope>
    <source>
        <strain evidence="3 4">DSM 16917</strain>
    </source>
</reference>
<feature type="transmembrane region" description="Helical" evidence="1">
    <location>
        <begin position="32"/>
        <end position="51"/>
    </location>
</feature>
<dbReference type="InterPro" id="IPR000160">
    <property type="entry name" value="GGDEF_dom"/>
</dbReference>
<dbReference type="SMART" id="SM00267">
    <property type="entry name" value="GGDEF"/>
    <property type="match status" value="1"/>
</dbReference>
<dbReference type="OrthoDB" id="9799509at2"/>
<keyword evidence="1" id="KW-1133">Transmembrane helix</keyword>
<dbReference type="Gene3D" id="3.30.70.270">
    <property type="match status" value="1"/>
</dbReference>
<name>A0A1M5N1V0_9GAMM</name>
<accession>A0A1M5N1V0</accession>
<dbReference type="STRING" id="299255.SAMN02745129_0850"/>
<evidence type="ECO:0000313" key="3">
    <source>
        <dbReference type="EMBL" id="SHG82983.1"/>
    </source>
</evidence>
<sequence>MPCHLLPCALGLVALQPVSVWAAGAIAFSPVSLIAMVSSVLVLTLLVVWMWRRERWRRKALEQQLGQPGGYDAATGLPGRNLFDDRFAHAIARHGRNQTHLGLMVIQVDNYHPLCRRLGAQTINQQLRELVSHWRQCIRRSDTLARTGPDQFTVLLDPVMDSRGAGMVAKALVSATNRHNATRGEGEPVCINIGVALYPQHGAEGISLLKRAHEVVQRSGRRGTSGYKVA</sequence>
<dbReference type="EMBL" id="FQXG01000001">
    <property type="protein sequence ID" value="SHG82983.1"/>
    <property type="molecule type" value="Genomic_DNA"/>
</dbReference>
<dbReference type="Proteomes" id="UP000184268">
    <property type="component" value="Unassembled WGS sequence"/>
</dbReference>
<gene>
    <name evidence="3" type="ORF">SAMN02745129_0850</name>
</gene>
<keyword evidence="4" id="KW-1185">Reference proteome</keyword>
<dbReference type="RefSeq" id="WP_143165489.1">
    <property type="nucleotide sequence ID" value="NZ_FQXG01000001.1"/>
</dbReference>
<evidence type="ECO:0000313" key="4">
    <source>
        <dbReference type="Proteomes" id="UP000184268"/>
    </source>
</evidence>
<dbReference type="PANTHER" id="PTHR44757:SF2">
    <property type="entry name" value="BIOFILM ARCHITECTURE MAINTENANCE PROTEIN MBAA"/>
    <property type="match status" value="1"/>
</dbReference>
<feature type="domain" description="GGDEF" evidence="2">
    <location>
        <begin position="99"/>
        <end position="230"/>
    </location>
</feature>
<dbReference type="InterPro" id="IPR043128">
    <property type="entry name" value="Rev_trsase/Diguanyl_cyclase"/>
</dbReference>
<dbReference type="PROSITE" id="PS50887">
    <property type="entry name" value="GGDEF"/>
    <property type="match status" value="1"/>
</dbReference>
<organism evidence="3 4">
    <name type="scientific">Ferrimonas marina</name>
    <dbReference type="NCBI Taxonomy" id="299255"/>
    <lineage>
        <taxon>Bacteria</taxon>
        <taxon>Pseudomonadati</taxon>
        <taxon>Pseudomonadota</taxon>
        <taxon>Gammaproteobacteria</taxon>
        <taxon>Alteromonadales</taxon>
        <taxon>Ferrimonadaceae</taxon>
        <taxon>Ferrimonas</taxon>
    </lineage>
</organism>
<evidence type="ECO:0000259" key="2">
    <source>
        <dbReference type="PROSITE" id="PS50887"/>
    </source>
</evidence>
<evidence type="ECO:0000256" key="1">
    <source>
        <dbReference type="SAM" id="Phobius"/>
    </source>
</evidence>
<dbReference type="InterPro" id="IPR029787">
    <property type="entry name" value="Nucleotide_cyclase"/>
</dbReference>
<dbReference type="CDD" id="cd01949">
    <property type="entry name" value="GGDEF"/>
    <property type="match status" value="1"/>
</dbReference>
<dbReference type="NCBIfam" id="TIGR00254">
    <property type="entry name" value="GGDEF"/>
    <property type="match status" value="1"/>
</dbReference>
<dbReference type="PANTHER" id="PTHR44757">
    <property type="entry name" value="DIGUANYLATE CYCLASE DGCP"/>
    <property type="match status" value="1"/>
</dbReference>
<dbReference type="Pfam" id="PF00990">
    <property type="entry name" value="GGDEF"/>
    <property type="match status" value="1"/>
</dbReference>
<proteinExistence type="predicted"/>
<keyword evidence="1" id="KW-0812">Transmembrane</keyword>
<keyword evidence="1" id="KW-0472">Membrane</keyword>
<dbReference type="InterPro" id="IPR052155">
    <property type="entry name" value="Biofilm_reg_signaling"/>
</dbReference>